<dbReference type="InterPro" id="IPR010905">
    <property type="entry name" value="Glyco_hydro_88"/>
</dbReference>
<feature type="chain" id="PRO_5043375749" evidence="2">
    <location>
        <begin position="18"/>
        <end position="427"/>
    </location>
</feature>
<dbReference type="PANTHER" id="PTHR33886">
    <property type="entry name" value="UNSATURATED RHAMNOGALACTURONAN HYDROLASE (EUROFUNG)"/>
    <property type="match status" value="1"/>
</dbReference>
<dbReference type="GO" id="GO:0005975">
    <property type="term" value="P:carbohydrate metabolic process"/>
    <property type="evidence" value="ECO:0007669"/>
    <property type="project" value="InterPro"/>
</dbReference>
<evidence type="ECO:0000256" key="1">
    <source>
        <dbReference type="ARBA" id="ARBA00022801"/>
    </source>
</evidence>
<dbReference type="Proteomes" id="UP001169760">
    <property type="component" value="Unassembled WGS sequence"/>
</dbReference>
<dbReference type="GO" id="GO:0016787">
    <property type="term" value="F:hydrolase activity"/>
    <property type="evidence" value="ECO:0007669"/>
    <property type="project" value="UniProtKB-KW"/>
</dbReference>
<comment type="caution">
    <text evidence="3">The sequence shown here is derived from an EMBL/GenBank/DDBJ whole genome shotgun (WGS) entry which is preliminary data.</text>
</comment>
<dbReference type="SUPFAM" id="SSF48208">
    <property type="entry name" value="Six-hairpin glycosidases"/>
    <property type="match status" value="1"/>
</dbReference>
<dbReference type="Pfam" id="PF07470">
    <property type="entry name" value="Glyco_hydro_88"/>
    <property type="match status" value="1"/>
</dbReference>
<evidence type="ECO:0000313" key="4">
    <source>
        <dbReference type="Proteomes" id="UP001169760"/>
    </source>
</evidence>
<sequence>MKAVSIAMTLVAGLAGAGCVASNDHAVSSEANKPYSTDVWPENVEYRAPGTTPIKYSLAFAPKSVAVVANQVADWQLAQFDIRSNKMRPEERASAIPQGWIYATQNIGLLRWGETRNDQQYIQAVRNLSAINEWRVGPRFYHADDHAMGSVYMDLYERYNKPYMIENLKQTFDWVLANPSDRTLEFEGHEKEVMLTAHRKFEDPWCTERWCWADAIFMSPPVWAQLSQITGNKSYLEFMDKEFWATTDYLYSTEESLYLRDSRYFTRKDSNGKLIYWGRGNGWVLAGIARLIPYLPEDFENRAKYVQLFKDMSKHIQAAQNPDGSWPSSLLDTSMEPVPESSGTGLLAFGLAWGINNGLLDPKVYTPTVKKAWESLVNSVDENGRLGWVQQVAFAPGSATAKDTELYGTGALLLAAAEITVLLENQK</sequence>
<reference evidence="3" key="1">
    <citation type="submission" date="2023-07" db="EMBL/GenBank/DDBJ databases">
        <title>Genome content predicts the carbon catabolic preferences of heterotrophic bacteria.</title>
        <authorList>
            <person name="Gralka M."/>
        </authorList>
    </citation>
    <scope>NUCLEOTIDE SEQUENCE</scope>
    <source>
        <strain evidence="3">I3M17_2</strain>
    </source>
</reference>
<gene>
    <name evidence="3" type="ORF">Q4521_10955</name>
</gene>
<evidence type="ECO:0000313" key="3">
    <source>
        <dbReference type="EMBL" id="MDO6422994.1"/>
    </source>
</evidence>
<dbReference type="RefSeq" id="WP_303492813.1">
    <property type="nucleotide sequence ID" value="NZ_JAUOPB010000007.1"/>
</dbReference>
<proteinExistence type="predicted"/>
<dbReference type="InterPro" id="IPR012341">
    <property type="entry name" value="6hp_glycosidase-like_sf"/>
</dbReference>
<protein>
    <submittedName>
        <fullName evidence="3">Glycoside hydrolase family 88 protein</fullName>
    </submittedName>
</protein>
<dbReference type="PROSITE" id="PS51257">
    <property type="entry name" value="PROKAR_LIPOPROTEIN"/>
    <property type="match status" value="1"/>
</dbReference>
<dbReference type="InterPro" id="IPR008928">
    <property type="entry name" value="6-hairpin_glycosidase_sf"/>
</dbReference>
<dbReference type="InterPro" id="IPR052043">
    <property type="entry name" value="PolySaccharide_Degr_Enz"/>
</dbReference>
<feature type="signal peptide" evidence="2">
    <location>
        <begin position="1"/>
        <end position="17"/>
    </location>
</feature>
<dbReference type="EMBL" id="JAUOPB010000007">
    <property type="protein sequence ID" value="MDO6422994.1"/>
    <property type="molecule type" value="Genomic_DNA"/>
</dbReference>
<dbReference type="PANTHER" id="PTHR33886:SF8">
    <property type="entry name" value="UNSATURATED RHAMNOGALACTURONAN HYDROLASE (EUROFUNG)"/>
    <property type="match status" value="1"/>
</dbReference>
<dbReference type="Gene3D" id="1.50.10.10">
    <property type="match status" value="1"/>
</dbReference>
<accession>A0AAW7X6F3</accession>
<organism evidence="3 4">
    <name type="scientific">Saccharophagus degradans</name>
    <dbReference type="NCBI Taxonomy" id="86304"/>
    <lineage>
        <taxon>Bacteria</taxon>
        <taxon>Pseudomonadati</taxon>
        <taxon>Pseudomonadota</taxon>
        <taxon>Gammaproteobacteria</taxon>
        <taxon>Cellvibrionales</taxon>
        <taxon>Cellvibrionaceae</taxon>
        <taxon>Saccharophagus</taxon>
    </lineage>
</organism>
<dbReference type="AlphaFoldDB" id="A0AAW7X6F3"/>
<keyword evidence="1 3" id="KW-0378">Hydrolase</keyword>
<keyword evidence="2" id="KW-0732">Signal</keyword>
<evidence type="ECO:0000256" key="2">
    <source>
        <dbReference type="SAM" id="SignalP"/>
    </source>
</evidence>
<name>A0AAW7X6F3_9GAMM</name>